<dbReference type="AlphaFoldDB" id="Q62078"/>
<accession>Q62078</accession>
<organism evidence="1">
    <name type="scientific">Mus musculus</name>
    <name type="common">Mouse</name>
    <dbReference type="NCBI Taxonomy" id="10090"/>
    <lineage>
        <taxon>Eukaryota</taxon>
        <taxon>Metazoa</taxon>
        <taxon>Chordata</taxon>
        <taxon>Craniata</taxon>
        <taxon>Vertebrata</taxon>
        <taxon>Euteleostomi</taxon>
        <taxon>Mammalia</taxon>
        <taxon>Eutheria</taxon>
        <taxon>Euarchontoglires</taxon>
        <taxon>Glires</taxon>
        <taxon>Rodentia</taxon>
        <taxon>Myomorpha</taxon>
        <taxon>Muroidea</taxon>
        <taxon>Muridae</taxon>
        <taxon>Murinae</taxon>
        <taxon>Mus</taxon>
        <taxon>Mus</taxon>
    </lineage>
</organism>
<name>Q62078_MOUSE</name>
<protein>
    <submittedName>
        <fullName evidence="1">P/L01</fullName>
    </submittedName>
</protein>
<feature type="non-terminal residue" evidence="1">
    <location>
        <position position="1"/>
    </location>
</feature>
<dbReference type="AGR" id="MGI:3052332"/>
<evidence type="ECO:0000313" key="1">
    <source>
        <dbReference type="EMBL" id="CAA83236.1"/>
    </source>
</evidence>
<dbReference type="MGI" id="MGI:3052332">
    <property type="gene designation" value="Dnm3os"/>
</dbReference>
<reference evidence="1" key="1">
    <citation type="journal article" date="1994" name="Cancer Res.">
        <title>Molecular cloning of five messenger RNAs differentially expressed in preneoplastic or neoplastic JB6 mouse epidermal cells: one is homologous to human tissue inhibitor of metalloproteinases-3.</title>
        <authorList>
            <person name="Sun Y."/>
            <person name="Hegamyer G."/>
            <person name="Colburn N.H."/>
        </authorList>
    </citation>
    <scope>NUCLEOTIDE SEQUENCE</scope>
    <source>
        <strain evidence="1">Balb/C</strain>
        <tissue evidence="1">Skin</tissue>
    </source>
</reference>
<sequence>FFFFENREKEQFAAHLNFCAVPRDGILLTELISGNYIWTSLSSRR</sequence>
<proteinExistence type="evidence at transcript level"/>
<dbReference type="PIR" id="S43055">
    <property type="entry name" value="S43055"/>
</dbReference>
<gene>
    <name evidence="2" type="primary">Dnm3os</name>
    <name evidence="2" type="synonym">Npn1</name>
    <name evidence="1" type="synonym">P/L01</name>
</gene>
<dbReference type="EMBL" id="Z31360">
    <property type="protein sequence ID" value="CAA83236.1"/>
    <property type="molecule type" value="mRNA"/>
</dbReference>
<evidence type="ECO:0000313" key="2">
    <source>
        <dbReference type="MGI" id="MGI:3052332"/>
    </source>
</evidence>